<dbReference type="InterPro" id="IPR029000">
    <property type="entry name" value="Cyclophilin-like_dom_sf"/>
</dbReference>
<evidence type="ECO:0000256" key="2">
    <source>
        <dbReference type="ARBA" id="ARBA00022801"/>
    </source>
</evidence>
<comment type="caution">
    <text evidence="5">The sequence shown here is derived from an EMBL/GenBank/DDBJ whole genome shotgun (WGS) entry which is preliminary data.</text>
</comment>
<dbReference type="InterPro" id="IPR003778">
    <property type="entry name" value="CT_A_B"/>
</dbReference>
<protein>
    <recommendedName>
        <fullName evidence="4">Carboxyltransferase domain-containing protein</fullName>
    </recommendedName>
</protein>
<gene>
    <name evidence="5" type="ORF">LCGC14_0707980</name>
</gene>
<dbReference type="Pfam" id="PF02626">
    <property type="entry name" value="CT_A_B"/>
    <property type="match status" value="1"/>
</dbReference>
<dbReference type="GO" id="GO:0005524">
    <property type="term" value="F:ATP binding"/>
    <property type="evidence" value="ECO:0007669"/>
    <property type="project" value="UniProtKB-KW"/>
</dbReference>
<dbReference type="SUPFAM" id="SSF50891">
    <property type="entry name" value="Cyclophilin-like"/>
    <property type="match status" value="1"/>
</dbReference>
<dbReference type="PANTHER" id="PTHR43309">
    <property type="entry name" value="5-OXOPROLINASE SUBUNIT C"/>
    <property type="match status" value="1"/>
</dbReference>
<name>A0A0F9TNI9_9ZZZZ</name>
<proteinExistence type="predicted"/>
<dbReference type="EMBL" id="LAZR01001545">
    <property type="protein sequence ID" value="KKN42968.1"/>
    <property type="molecule type" value="Genomic_DNA"/>
</dbReference>
<evidence type="ECO:0000256" key="3">
    <source>
        <dbReference type="ARBA" id="ARBA00022840"/>
    </source>
</evidence>
<reference evidence="5" key="1">
    <citation type="journal article" date="2015" name="Nature">
        <title>Complex archaea that bridge the gap between prokaryotes and eukaryotes.</title>
        <authorList>
            <person name="Spang A."/>
            <person name="Saw J.H."/>
            <person name="Jorgensen S.L."/>
            <person name="Zaremba-Niedzwiedzka K."/>
            <person name="Martijn J."/>
            <person name="Lind A.E."/>
            <person name="van Eijk R."/>
            <person name="Schleper C."/>
            <person name="Guy L."/>
            <person name="Ettema T.J."/>
        </authorList>
    </citation>
    <scope>NUCLEOTIDE SEQUENCE</scope>
</reference>
<dbReference type="Gene3D" id="2.40.100.10">
    <property type="entry name" value="Cyclophilin-like"/>
    <property type="match status" value="1"/>
</dbReference>
<dbReference type="SMART" id="SM00797">
    <property type="entry name" value="AHS2"/>
    <property type="match status" value="1"/>
</dbReference>
<evidence type="ECO:0000256" key="1">
    <source>
        <dbReference type="ARBA" id="ARBA00022741"/>
    </source>
</evidence>
<keyword evidence="3" id="KW-0067">ATP-binding</keyword>
<evidence type="ECO:0000259" key="4">
    <source>
        <dbReference type="SMART" id="SM00797"/>
    </source>
</evidence>
<dbReference type="GO" id="GO:0016787">
    <property type="term" value="F:hydrolase activity"/>
    <property type="evidence" value="ECO:0007669"/>
    <property type="project" value="UniProtKB-KW"/>
</dbReference>
<feature type="domain" description="Carboxyltransferase" evidence="4">
    <location>
        <begin position="26"/>
        <end position="299"/>
    </location>
</feature>
<keyword evidence="1" id="KW-0547">Nucleotide-binding</keyword>
<dbReference type="PANTHER" id="PTHR43309:SF5">
    <property type="entry name" value="5-OXOPROLINASE SUBUNIT C"/>
    <property type="match status" value="1"/>
</dbReference>
<dbReference type="AlphaFoldDB" id="A0A0F9TNI9"/>
<accession>A0A0F9TNI9</accession>
<sequence>MSVTLTITQAGPALAVQDLGRSGWRAQGLTKGGAADPMAIYEGAALLGQSPELAAIEMTGTGGTFTADDDIRIALTGASMTAKIDGDAVVWNASHVLPAGAKLTIGGANSGTYGYLHIGGGIMSDVLLGARASHLSAGLGRPLAAGDAFAIGDDKGREIGLMLPRDGRFDGGVVHVVASMQTEHFTHAERLRFTQTQFIRDPRANRVGVRMDHQGEGFHAEGGLSILSEVIVPGDIQITGDGAPFVLMGECQTTGGYPRIGTVIPSDIPRVAQAAAGAPIMFEFLSLAEAITLEIRHRDMIQALRSQVKQLIRNPRQIRNLLNYQLVGGIVSAWDDPFEKDI</sequence>
<dbReference type="InterPro" id="IPR052708">
    <property type="entry name" value="PxpC"/>
</dbReference>
<keyword evidence="2" id="KW-0378">Hydrolase</keyword>
<organism evidence="5">
    <name type="scientific">marine sediment metagenome</name>
    <dbReference type="NCBI Taxonomy" id="412755"/>
    <lineage>
        <taxon>unclassified sequences</taxon>
        <taxon>metagenomes</taxon>
        <taxon>ecological metagenomes</taxon>
    </lineage>
</organism>
<evidence type="ECO:0000313" key="5">
    <source>
        <dbReference type="EMBL" id="KKN42968.1"/>
    </source>
</evidence>